<comment type="caution">
    <text evidence="2">The sequence shown here is derived from an EMBL/GenBank/DDBJ whole genome shotgun (WGS) entry which is preliminary data.</text>
</comment>
<feature type="domain" description="SGNH hydrolase-type esterase" evidence="1">
    <location>
        <begin position="44"/>
        <end position="276"/>
    </location>
</feature>
<dbReference type="InterPro" id="IPR013830">
    <property type="entry name" value="SGNH_hydro"/>
</dbReference>
<gene>
    <name evidence="2" type="ORF">EYB53_023665</name>
</gene>
<dbReference type="InterPro" id="IPR036514">
    <property type="entry name" value="SGNH_hydro_sf"/>
</dbReference>
<dbReference type="EMBL" id="SIJK02000089">
    <property type="protein sequence ID" value="MBP1468733.1"/>
    <property type="molecule type" value="Genomic_DNA"/>
</dbReference>
<keyword evidence="3" id="KW-1185">Reference proteome</keyword>
<accession>A0ABS4DH25</accession>
<evidence type="ECO:0000313" key="3">
    <source>
        <dbReference type="Proteomes" id="UP001193081"/>
    </source>
</evidence>
<proteinExistence type="predicted"/>
<sequence length="298" mass="32328">MMRSLRRGLLILMLIALMPLFVLPTKAANQLPPGNVGPGDVYLALGDSLATGNEVAANDDGLPGYPDLLFATLRQINPAITFTNLGVGSGETSSSFIVTEIVTETSQLDRAVAFITTERVAGRVVSPVTLSIGGNDAAAVVQPGSTTNVEQARILFRANLSKILDDLVAALTVEGQRTGDLLIMNYYNPYPGLYDLPAYQPFLPANPDVELPRFNAIIEEEAAARGIVVVDIFTPFQGREAELIFVTRPYPALPPFNPTDLERLFDFHPREAGHRVIADQFFLTSGYRLKAFLPLVAQ</sequence>
<protein>
    <recommendedName>
        <fullName evidence="1">SGNH hydrolase-type esterase domain-containing protein</fullName>
    </recommendedName>
</protein>
<dbReference type="Proteomes" id="UP001193081">
    <property type="component" value="Unassembled WGS sequence"/>
</dbReference>
<evidence type="ECO:0000259" key="1">
    <source>
        <dbReference type="Pfam" id="PF13472"/>
    </source>
</evidence>
<dbReference type="RefSeq" id="WP_167857578.1">
    <property type="nucleotide sequence ID" value="NZ_SIJK02000089.1"/>
</dbReference>
<evidence type="ECO:0000313" key="2">
    <source>
        <dbReference type="EMBL" id="MBP1468733.1"/>
    </source>
</evidence>
<dbReference type="Gene3D" id="3.40.50.1110">
    <property type="entry name" value="SGNH hydrolase"/>
    <property type="match status" value="1"/>
</dbReference>
<dbReference type="Pfam" id="PF13472">
    <property type="entry name" value="Lipase_GDSL_2"/>
    <property type="match status" value="1"/>
</dbReference>
<organism evidence="2 3">
    <name type="scientific">Candidatus Chloroploca mongolica</name>
    <dbReference type="NCBI Taxonomy" id="2528176"/>
    <lineage>
        <taxon>Bacteria</taxon>
        <taxon>Bacillati</taxon>
        <taxon>Chloroflexota</taxon>
        <taxon>Chloroflexia</taxon>
        <taxon>Chloroflexales</taxon>
        <taxon>Chloroflexineae</taxon>
        <taxon>Oscillochloridaceae</taxon>
        <taxon>Candidatus Chloroploca</taxon>
    </lineage>
</organism>
<dbReference type="SUPFAM" id="SSF52266">
    <property type="entry name" value="SGNH hydrolase"/>
    <property type="match status" value="1"/>
</dbReference>
<reference evidence="2 3" key="1">
    <citation type="submission" date="2021-03" db="EMBL/GenBank/DDBJ databases">
        <authorList>
            <person name="Grouzdev D.S."/>
        </authorList>
    </citation>
    <scope>NUCLEOTIDE SEQUENCE [LARGE SCALE GENOMIC DNA]</scope>
    <source>
        <strain evidence="2 3">M50-1</strain>
    </source>
</reference>
<name>A0ABS4DH25_9CHLR</name>